<dbReference type="OrthoDB" id="5153287at2759"/>
<dbReference type="PANTHER" id="PTHR43618">
    <property type="entry name" value="7-ALPHA-HYDROXYSTEROID DEHYDROGENASE"/>
    <property type="match status" value="1"/>
</dbReference>
<keyword evidence="4" id="KW-1133">Transmembrane helix</keyword>
<proteinExistence type="inferred from homology"/>
<reference evidence="5" key="1">
    <citation type="submission" date="2022-09" db="EMBL/GenBank/DDBJ databases">
        <title>Fusarium specimens isolated from Avocado Roots.</title>
        <authorList>
            <person name="Stajich J."/>
            <person name="Roper C."/>
            <person name="Heimlech-Rivalta G."/>
        </authorList>
    </citation>
    <scope>NUCLEOTIDE SEQUENCE</scope>
    <source>
        <strain evidence="5">CF00136</strain>
    </source>
</reference>
<gene>
    <name evidence="5" type="ORF">NW762_011036</name>
</gene>
<keyword evidence="2" id="KW-0521">NADP</keyword>
<name>A0A9W8RTB7_9HYPO</name>
<dbReference type="InterPro" id="IPR002347">
    <property type="entry name" value="SDR_fam"/>
</dbReference>
<evidence type="ECO:0000256" key="4">
    <source>
        <dbReference type="SAM" id="Phobius"/>
    </source>
</evidence>
<dbReference type="Pfam" id="PF00106">
    <property type="entry name" value="adh_short"/>
    <property type="match status" value="1"/>
</dbReference>
<dbReference type="AlphaFoldDB" id="A0A9W8RTB7"/>
<dbReference type="EMBL" id="JAOQAZ010000026">
    <property type="protein sequence ID" value="KAJ4252435.1"/>
    <property type="molecule type" value="Genomic_DNA"/>
</dbReference>
<evidence type="ECO:0000313" key="6">
    <source>
        <dbReference type="Proteomes" id="UP001152049"/>
    </source>
</evidence>
<dbReference type="SUPFAM" id="SSF51735">
    <property type="entry name" value="NAD(P)-binding Rossmann-fold domains"/>
    <property type="match status" value="1"/>
</dbReference>
<comment type="similarity">
    <text evidence="1">Belongs to the short-chain dehydrogenases/reductases (SDR) family.</text>
</comment>
<sequence length="79" mass="8320">MSNLTTLNLFSVRGFVAVVTGGSSGLGLMICRGLIANGAKVYVVALASDPIDEVVKKLNEIGNQYGGTAFGYSSYDYQH</sequence>
<protein>
    <submittedName>
        <fullName evidence="5">Uncharacterized protein</fullName>
    </submittedName>
</protein>
<dbReference type="InterPro" id="IPR036291">
    <property type="entry name" value="NAD(P)-bd_dom_sf"/>
</dbReference>
<comment type="caution">
    <text evidence="5">The sequence shown here is derived from an EMBL/GenBank/DDBJ whole genome shotgun (WGS) entry which is preliminary data.</text>
</comment>
<keyword evidence="3" id="KW-0560">Oxidoreductase</keyword>
<keyword evidence="4" id="KW-0812">Transmembrane</keyword>
<dbReference type="Proteomes" id="UP001152049">
    <property type="component" value="Unassembled WGS sequence"/>
</dbReference>
<evidence type="ECO:0000256" key="3">
    <source>
        <dbReference type="ARBA" id="ARBA00023002"/>
    </source>
</evidence>
<dbReference type="Gene3D" id="3.40.50.720">
    <property type="entry name" value="NAD(P)-binding Rossmann-like Domain"/>
    <property type="match status" value="1"/>
</dbReference>
<keyword evidence="6" id="KW-1185">Reference proteome</keyword>
<feature type="transmembrane region" description="Helical" evidence="4">
    <location>
        <begin position="12"/>
        <end position="31"/>
    </location>
</feature>
<dbReference type="InterPro" id="IPR052178">
    <property type="entry name" value="Sec_Metab_Biosynth_SDR"/>
</dbReference>
<dbReference type="GO" id="GO:0016491">
    <property type="term" value="F:oxidoreductase activity"/>
    <property type="evidence" value="ECO:0007669"/>
    <property type="project" value="UniProtKB-KW"/>
</dbReference>
<keyword evidence="4" id="KW-0472">Membrane</keyword>
<evidence type="ECO:0000256" key="2">
    <source>
        <dbReference type="ARBA" id="ARBA00022857"/>
    </source>
</evidence>
<accession>A0A9W8RTB7</accession>
<evidence type="ECO:0000313" key="5">
    <source>
        <dbReference type="EMBL" id="KAJ4252435.1"/>
    </source>
</evidence>
<dbReference type="PANTHER" id="PTHR43618:SF4">
    <property type="entry name" value="SHORT CHAIN DEHYDROGENASE_REDUCTASE FAMILY (AFU_ORTHOLOGUE AFUA_7G04540)"/>
    <property type="match status" value="1"/>
</dbReference>
<evidence type="ECO:0000256" key="1">
    <source>
        <dbReference type="ARBA" id="ARBA00006484"/>
    </source>
</evidence>
<organism evidence="5 6">
    <name type="scientific">Fusarium torreyae</name>
    <dbReference type="NCBI Taxonomy" id="1237075"/>
    <lineage>
        <taxon>Eukaryota</taxon>
        <taxon>Fungi</taxon>
        <taxon>Dikarya</taxon>
        <taxon>Ascomycota</taxon>
        <taxon>Pezizomycotina</taxon>
        <taxon>Sordariomycetes</taxon>
        <taxon>Hypocreomycetidae</taxon>
        <taxon>Hypocreales</taxon>
        <taxon>Nectriaceae</taxon>
        <taxon>Fusarium</taxon>
    </lineage>
</organism>